<evidence type="ECO:0000256" key="11">
    <source>
        <dbReference type="SAM" id="MobiDB-lite"/>
    </source>
</evidence>
<feature type="repeat" description="WD" evidence="10">
    <location>
        <begin position="1398"/>
        <end position="1439"/>
    </location>
</feature>
<feature type="repeat" description="WD" evidence="10">
    <location>
        <begin position="1490"/>
        <end position="1519"/>
    </location>
</feature>
<dbReference type="Pfam" id="PF00400">
    <property type="entry name" value="WD40"/>
    <property type="match status" value="2"/>
</dbReference>
<dbReference type="EC" id="3.1.26.4" evidence="2"/>
<dbReference type="Proteomes" id="UP001460270">
    <property type="component" value="Unassembled WGS sequence"/>
</dbReference>
<dbReference type="PROSITE" id="PS50082">
    <property type="entry name" value="WD_REPEATS_2"/>
    <property type="match status" value="2"/>
</dbReference>
<dbReference type="Gene3D" id="2.130.10.10">
    <property type="entry name" value="YVTN repeat-like/Quinoprotein amine dehydrogenase"/>
    <property type="match status" value="2"/>
</dbReference>
<dbReference type="FunFam" id="3.10.20.370:FF:000001">
    <property type="entry name" value="Retrovirus-related Pol polyprotein from transposon 17.6-like protein"/>
    <property type="match status" value="1"/>
</dbReference>
<dbReference type="InterPro" id="IPR043128">
    <property type="entry name" value="Rev_trsase/Diguanyl_cyclase"/>
</dbReference>
<keyword evidence="6" id="KW-0255">Endonuclease</keyword>
<evidence type="ECO:0000313" key="13">
    <source>
        <dbReference type="EMBL" id="KAK7916645.1"/>
    </source>
</evidence>
<evidence type="ECO:0000256" key="10">
    <source>
        <dbReference type="PROSITE-ProRule" id="PRU00221"/>
    </source>
</evidence>
<keyword evidence="4" id="KW-0548">Nucleotidyltransferase</keyword>
<keyword evidence="5" id="KW-0540">Nuclease</keyword>
<dbReference type="Pfam" id="PF00078">
    <property type="entry name" value="RVT_1"/>
    <property type="match status" value="1"/>
</dbReference>
<reference evidence="14" key="1">
    <citation type="submission" date="2024-04" db="EMBL/GenBank/DDBJ databases">
        <title>Salinicola lusitanus LLJ914,a marine bacterium isolated from the Okinawa Trough.</title>
        <authorList>
            <person name="Li J."/>
        </authorList>
    </citation>
    <scope>NUCLEOTIDE SEQUENCE [LARGE SCALE GENOMIC DNA]</scope>
</reference>
<dbReference type="PROSITE" id="PS50994">
    <property type="entry name" value="INTEGRASE"/>
    <property type="match status" value="1"/>
</dbReference>
<dbReference type="InterPro" id="IPR036397">
    <property type="entry name" value="RNaseH_sf"/>
</dbReference>
<keyword evidence="8" id="KW-0695">RNA-directed DNA polymerase</keyword>
<dbReference type="InterPro" id="IPR001584">
    <property type="entry name" value="Integrase_cat-core"/>
</dbReference>
<dbReference type="GO" id="GO:0015074">
    <property type="term" value="P:DNA integration"/>
    <property type="evidence" value="ECO:0007669"/>
    <property type="project" value="InterPro"/>
</dbReference>
<dbReference type="CDD" id="cd01647">
    <property type="entry name" value="RT_LTR"/>
    <property type="match status" value="1"/>
</dbReference>
<comment type="similarity">
    <text evidence="1">Belongs to the beta type-B retroviral polymerase family. HERV class-II K(HML-2) pol subfamily.</text>
</comment>
<dbReference type="InterPro" id="IPR043502">
    <property type="entry name" value="DNA/RNA_pol_sf"/>
</dbReference>
<evidence type="ECO:0000259" key="12">
    <source>
        <dbReference type="PROSITE" id="PS50994"/>
    </source>
</evidence>
<evidence type="ECO:0000256" key="3">
    <source>
        <dbReference type="ARBA" id="ARBA00022679"/>
    </source>
</evidence>
<dbReference type="PROSITE" id="PS50294">
    <property type="entry name" value="WD_REPEATS_REGION"/>
    <property type="match status" value="1"/>
</dbReference>
<evidence type="ECO:0000256" key="5">
    <source>
        <dbReference type="ARBA" id="ARBA00022722"/>
    </source>
</evidence>
<dbReference type="FunFam" id="3.30.420.10:FF:000063">
    <property type="entry name" value="Retrovirus-related Pol polyprotein from transposon 297-like Protein"/>
    <property type="match status" value="1"/>
</dbReference>
<dbReference type="Gene3D" id="3.10.10.10">
    <property type="entry name" value="HIV Type 1 Reverse Transcriptase, subunit A, domain 1"/>
    <property type="match status" value="1"/>
</dbReference>
<sequence length="1557" mass="176592">MATSIPPPEDMKLTGDVATNWDNFRTEFEDYSLASGLAEKDKKVQAATLRRVMGSECRHVYKHNLTLSAEQQEDVKAILDALESYFKPKRNVIFERFVFGNCKQDESEPIDSFVTRLREKAASCEYGELREELIRDRLVLGISDESVRRRLLREKDLTLTSAIDICRAAEMTDIKLKLMTQDRPLESVHATNRRQQRPLQRTDRSQDTQRVVKDNACKYCGGAHQRGRDACPAFGKACRRCGTQNHFAKVCMKKARPDQRVNIADELTGEDEDADNQIYSVETIGAVNGQGKKWFATLKINGNLQRCQLDSGATCNVMSIKDKRRLAPSIPLLPSKARLLLYSGESLNSIGIFRTECVVRGKSHMLDFEIVRCHQRPLLSGTTSVELGLMHFTIPHELNKIDQNHSVPLTKQQLIDKFADVFSGPVQSLPGEVHFELDSSVTPVQASPRNVPVALRSAVKAQLDKHERDGHITPVSEPTDWISNMVIVRQPEKLRICIDPKSLNQALRRSHYQMPTLDDVLYKLPKARVFTLVDARDAFLQCKLDRESSYMTTFWTPWGRYRWLKLPFGVSVAPEVYQRKQHELLSGLSGVEPIADDILIVGCGETDAEAMADHDAKLIALLERCSEIKLRLSIRKLQFKVKEVKFHGHILSAEGLRPDPEKIRAVQDMPHPTDAKAVQRFIGFVTYLAKFLPRLSEVCEPLRRLLDKDVMFHWLPKHDAAVEEIKRLVTVAPVLKYYDVTKPVTIQSDASQKGLGCCLLQDGQPVGFASRALTQTEQNYAQIEKECLSIVFACQRFHHYLYGREEVTAETDHKPLISIFSKPLLSAPKRLQSMLLTLQNYNLKVTYKPGPDMHISDTLSRATVPAKTPGETYNRHAVCLLQRAQEAIESINQSDYLNVTSQRLAQIRKHTDEDTCLQMLKTVVLQGWPEHKDETPIAIREYWSVRDEISAQNGVLFKGQRVIIPKSLRPEMLKRIHISHIGGEACYRQARDTLYWPNMQGEIKDFVSQCSACNEHSHRQQQETMMSHALPTRPWQILSMDLYRQAGKDYLIMVDHYSDFWEIEQLSDLTAETTVYKCKMQFARYGQPDRVITDCGSQFDNETFRKFAREWGFEHVMSSPRHPKSNGKAESAVKIVKNLSKRAASAGTDPWLAILQWRNTPTDDMHCSPAQRLMARRLKTSLPVSDTLLQPCVVNDVAEKIKARHQRAKLWYDRSAKDLPELRVGQSIRMQPLPGDRTGKWRRGLCLQQVGPRSYLVDVDGTMYRRNRVDLRPAEQTASERSQTNQAVVQDTLEEASISGDKDTQTYNNQEHIEQSGILSPGTQGYTTNSGSSDDDSIIVYDMRDEGRPAGTLNSKKYGVDLIRYTHSDVDTVVFSSNKLDDTIRYLSLTDNKFIRYFPGHTASVISLSMSPVDDTFISSSLDKTIRIWDLRSPNCQGQTNPLGTPVCSFDPDGLIFAAGVDSQVIKLYDLRAFDKGYNNSRGIPLEACFTPDSQFVMLGSEDGRVHVWSADSGMKVAVLDGKHPSPINTLQFNPRYMTFASACSNMTFWLPCIDDF</sequence>
<dbReference type="SUPFAM" id="SSF56672">
    <property type="entry name" value="DNA/RNA polymerases"/>
    <property type="match status" value="1"/>
</dbReference>
<keyword evidence="3" id="KW-0808">Transferase</keyword>
<dbReference type="FunFam" id="1.10.340.70:FF:000003">
    <property type="entry name" value="Protein CBG25708"/>
    <property type="match status" value="1"/>
</dbReference>
<feature type="domain" description="Integrase catalytic" evidence="12">
    <location>
        <begin position="1030"/>
        <end position="1138"/>
    </location>
</feature>
<feature type="region of interest" description="Disordered" evidence="11">
    <location>
        <begin position="1313"/>
        <end position="1337"/>
    </location>
</feature>
<dbReference type="Gene3D" id="3.30.70.270">
    <property type="match status" value="2"/>
</dbReference>
<evidence type="ECO:0000256" key="7">
    <source>
        <dbReference type="ARBA" id="ARBA00022801"/>
    </source>
</evidence>
<keyword evidence="10" id="KW-0853">WD repeat</keyword>
<evidence type="ECO:0000256" key="4">
    <source>
        <dbReference type="ARBA" id="ARBA00022695"/>
    </source>
</evidence>
<dbReference type="CDD" id="cd05481">
    <property type="entry name" value="retropepsin_like_LTR_1"/>
    <property type="match status" value="1"/>
</dbReference>
<keyword evidence="14" id="KW-1185">Reference proteome</keyword>
<dbReference type="SUPFAM" id="SSF53098">
    <property type="entry name" value="Ribonuclease H-like"/>
    <property type="match status" value="1"/>
</dbReference>
<gene>
    <name evidence="13" type="ORF">WMY93_012406</name>
</gene>
<evidence type="ECO:0000256" key="9">
    <source>
        <dbReference type="ARBA" id="ARBA00039658"/>
    </source>
</evidence>
<dbReference type="FunFam" id="3.30.70.270:FF:000026">
    <property type="entry name" value="Transposon Ty3-G Gag-Pol polyprotein"/>
    <property type="match status" value="1"/>
</dbReference>
<evidence type="ECO:0000256" key="2">
    <source>
        <dbReference type="ARBA" id="ARBA00012180"/>
    </source>
</evidence>
<dbReference type="Pfam" id="PF17921">
    <property type="entry name" value="Integrase_H2C2"/>
    <property type="match status" value="1"/>
</dbReference>
<dbReference type="Gene3D" id="3.30.420.10">
    <property type="entry name" value="Ribonuclease H-like superfamily/Ribonuclease H"/>
    <property type="match status" value="1"/>
</dbReference>
<feature type="region of interest" description="Disordered" evidence="11">
    <location>
        <begin position="185"/>
        <end position="207"/>
    </location>
</feature>
<evidence type="ECO:0000256" key="1">
    <source>
        <dbReference type="ARBA" id="ARBA00010879"/>
    </source>
</evidence>
<dbReference type="InterPro" id="IPR041588">
    <property type="entry name" value="Integrase_H2C2"/>
</dbReference>
<dbReference type="InterPro" id="IPR001680">
    <property type="entry name" value="WD40_rpt"/>
</dbReference>
<dbReference type="CDD" id="cd09274">
    <property type="entry name" value="RNase_HI_RT_Ty3"/>
    <property type="match status" value="1"/>
</dbReference>
<dbReference type="InterPro" id="IPR036322">
    <property type="entry name" value="WD40_repeat_dom_sf"/>
</dbReference>
<dbReference type="InterPro" id="IPR015943">
    <property type="entry name" value="WD40/YVTN_repeat-like_dom_sf"/>
</dbReference>
<dbReference type="PANTHER" id="PTHR37984">
    <property type="entry name" value="PROTEIN CBG26694"/>
    <property type="match status" value="1"/>
</dbReference>
<dbReference type="Pfam" id="PF00665">
    <property type="entry name" value="rve"/>
    <property type="match status" value="1"/>
</dbReference>
<protein>
    <recommendedName>
        <fullName evidence="9">Gypsy retrotransposon integrase-like protein 1</fullName>
        <ecNumber evidence="2">3.1.26.4</ecNumber>
    </recommendedName>
</protein>
<name>A0AAW0P5M0_9GOBI</name>
<organism evidence="13 14">
    <name type="scientific">Mugilogobius chulae</name>
    <name type="common">yellowstripe goby</name>
    <dbReference type="NCBI Taxonomy" id="88201"/>
    <lineage>
        <taxon>Eukaryota</taxon>
        <taxon>Metazoa</taxon>
        <taxon>Chordata</taxon>
        <taxon>Craniata</taxon>
        <taxon>Vertebrata</taxon>
        <taxon>Euteleostomi</taxon>
        <taxon>Actinopterygii</taxon>
        <taxon>Neopterygii</taxon>
        <taxon>Teleostei</taxon>
        <taxon>Neoteleostei</taxon>
        <taxon>Acanthomorphata</taxon>
        <taxon>Gobiaria</taxon>
        <taxon>Gobiiformes</taxon>
        <taxon>Gobioidei</taxon>
        <taxon>Gobiidae</taxon>
        <taxon>Gobionellinae</taxon>
        <taxon>Mugilogobius</taxon>
    </lineage>
</organism>
<dbReference type="EMBL" id="JBBPFD010000008">
    <property type="protein sequence ID" value="KAK7916645.1"/>
    <property type="molecule type" value="Genomic_DNA"/>
</dbReference>
<dbReference type="InterPro" id="IPR050951">
    <property type="entry name" value="Retrovirus_Pol_polyprotein"/>
</dbReference>
<dbReference type="InterPro" id="IPR041373">
    <property type="entry name" value="RT_RNaseH"/>
</dbReference>
<dbReference type="SUPFAM" id="SSF50978">
    <property type="entry name" value="WD40 repeat-like"/>
    <property type="match status" value="1"/>
</dbReference>
<dbReference type="GO" id="GO:0004523">
    <property type="term" value="F:RNA-DNA hybrid ribonuclease activity"/>
    <property type="evidence" value="ECO:0007669"/>
    <property type="project" value="UniProtKB-EC"/>
</dbReference>
<proteinExistence type="inferred from homology"/>
<feature type="compositionally biased region" description="Polar residues" evidence="11">
    <location>
        <begin position="1317"/>
        <end position="1332"/>
    </location>
</feature>
<comment type="caution">
    <text evidence="13">The sequence shown here is derived from an EMBL/GenBank/DDBJ whole genome shotgun (WGS) entry which is preliminary data.</text>
</comment>
<dbReference type="InterPro" id="IPR000477">
    <property type="entry name" value="RT_dom"/>
</dbReference>
<dbReference type="Gene3D" id="1.10.340.70">
    <property type="match status" value="1"/>
</dbReference>
<dbReference type="SMART" id="SM00320">
    <property type="entry name" value="WD40"/>
    <property type="match status" value="4"/>
</dbReference>
<keyword evidence="7" id="KW-0378">Hydrolase</keyword>
<dbReference type="PANTHER" id="PTHR37984:SF8">
    <property type="entry name" value="CCHC-TYPE DOMAIN-CONTAINING PROTEIN"/>
    <property type="match status" value="1"/>
</dbReference>
<evidence type="ECO:0000256" key="8">
    <source>
        <dbReference type="ARBA" id="ARBA00022918"/>
    </source>
</evidence>
<dbReference type="Pfam" id="PF17917">
    <property type="entry name" value="RT_RNaseH"/>
    <property type="match status" value="1"/>
</dbReference>
<dbReference type="InterPro" id="IPR012337">
    <property type="entry name" value="RNaseH-like_sf"/>
</dbReference>
<evidence type="ECO:0000256" key="6">
    <source>
        <dbReference type="ARBA" id="ARBA00022759"/>
    </source>
</evidence>
<dbReference type="GO" id="GO:0003676">
    <property type="term" value="F:nucleic acid binding"/>
    <property type="evidence" value="ECO:0007669"/>
    <property type="project" value="InterPro"/>
</dbReference>
<accession>A0AAW0P5M0</accession>
<evidence type="ECO:0000313" key="14">
    <source>
        <dbReference type="Proteomes" id="UP001460270"/>
    </source>
</evidence>